<feature type="region of interest" description="Disordered" evidence="1">
    <location>
        <begin position="707"/>
        <end position="775"/>
    </location>
</feature>
<feature type="compositionally biased region" description="Basic and acidic residues" evidence="1">
    <location>
        <begin position="911"/>
        <end position="921"/>
    </location>
</feature>
<feature type="region of interest" description="Disordered" evidence="1">
    <location>
        <begin position="231"/>
        <end position="282"/>
    </location>
</feature>
<feature type="compositionally biased region" description="Gly residues" evidence="1">
    <location>
        <begin position="898"/>
        <end position="908"/>
    </location>
</feature>
<feature type="compositionally biased region" description="Polar residues" evidence="1">
    <location>
        <begin position="590"/>
        <end position="606"/>
    </location>
</feature>
<feature type="region of interest" description="Disordered" evidence="1">
    <location>
        <begin position="628"/>
        <end position="671"/>
    </location>
</feature>
<dbReference type="OrthoDB" id="3943078at2759"/>
<feature type="compositionally biased region" description="Polar residues" evidence="1">
    <location>
        <begin position="762"/>
        <end position="775"/>
    </location>
</feature>
<comment type="caution">
    <text evidence="2">The sequence shown here is derived from an EMBL/GenBank/DDBJ whole genome shotgun (WGS) entry which is preliminary data.</text>
</comment>
<feature type="region of interest" description="Disordered" evidence="1">
    <location>
        <begin position="555"/>
        <end position="611"/>
    </location>
</feature>
<accession>A0A9P4P4Q7</accession>
<feature type="region of interest" description="Disordered" evidence="1">
    <location>
        <begin position="172"/>
        <end position="201"/>
    </location>
</feature>
<protein>
    <submittedName>
        <fullName evidence="2">Uncharacterized protein</fullName>
    </submittedName>
</protein>
<gene>
    <name evidence="2" type="ORF">EJ08DRAFT_157517</name>
</gene>
<evidence type="ECO:0000313" key="2">
    <source>
        <dbReference type="EMBL" id="KAF2436698.1"/>
    </source>
</evidence>
<feature type="compositionally biased region" description="Polar residues" evidence="1">
    <location>
        <begin position="172"/>
        <end position="181"/>
    </location>
</feature>
<feature type="compositionally biased region" description="Acidic residues" evidence="1">
    <location>
        <begin position="427"/>
        <end position="444"/>
    </location>
</feature>
<feature type="region of interest" description="Disordered" evidence="1">
    <location>
        <begin position="790"/>
        <end position="860"/>
    </location>
</feature>
<reference evidence="2" key="1">
    <citation type="journal article" date="2020" name="Stud. Mycol.">
        <title>101 Dothideomycetes genomes: a test case for predicting lifestyles and emergence of pathogens.</title>
        <authorList>
            <person name="Haridas S."/>
            <person name="Albert R."/>
            <person name="Binder M."/>
            <person name="Bloem J."/>
            <person name="Labutti K."/>
            <person name="Salamov A."/>
            <person name="Andreopoulos B."/>
            <person name="Baker S."/>
            <person name="Barry K."/>
            <person name="Bills G."/>
            <person name="Bluhm B."/>
            <person name="Cannon C."/>
            <person name="Castanera R."/>
            <person name="Culley D."/>
            <person name="Daum C."/>
            <person name="Ezra D."/>
            <person name="Gonzalez J."/>
            <person name="Henrissat B."/>
            <person name="Kuo A."/>
            <person name="Liang C."/>
            <person name="Lipzen A."/>
            <person name="Lutzoni F."/>
            <person name="Magnuson J."/>
            <person name="Mondo S."/>
            <person name="Nolan M."/>
            <person name="Ohm R."/>
            <person name="Pangilinan J."/>
            <person name="Park H.-J."/>
            <person name="Ramirez L."/>
            <person name="Alfaro M."/>
            <person name="Sun H."/>
            <person name="Tritt A."/>
            <person name="Yoshinaga Y."/>
            <person name="Zwiers L.-H."/>
            <person name="Turgeon B."/>
            <person name="Goodwin S."/>
            <person name="Spatafora J."/>
            <person name="Crous P."/>
            <person name="Grigoriev I."/>
        </authorList>
    </citation>
    <scope>NUCLEOTIDE SEQUENCE</scope>
    <source>
        <strain evidence="2">CBS 130266</strain>
    </source>
</reference>
<proteinExistence type="predicted"/>
<name>A0A9P4P4Q7_9PEZI</name>
<dbReference type="Proteomes" id="UP000800235">
    <property type="component" value="Unassembled WGS sequence"/>
</dbReference>
<evidence type="ECO:0000256" key="1">
    <source>
        <dbReference type="SAM" id="MobiDB-lite"/>
    </source>
</evidence>
<feature type="compositionally biased region" description="Basic and acidic residues" evidence="1">
    <location>
        <begin position="831"/>
        <end position="843"/>
    </location>
</feature>
<sequence>MGPNDDHLVTSQVYAHFELQTLKYLTYPTVLKDWYICRCLFASLHNLQILFKPSLSSCFLSLLSYLRFLNLSSWVQDHLHYISLCLPSSGRKFSLISAMYTLSLQPDFFVQRRQHVASTTSQYSLEAIIHAFSPFLAGDVGCQPRNSNSALPIAMQMERRVPSFQTFIRSVPTNPSANAQNRIPPATPISDTMPMSPTNRLRRSSSVYTCASGVWGAEKVITASRPRSLSASSPQLVYSPSGSPLTPATPEVNPIPPILEPRSYQPLLPSPSPSLAPASARNSYDQPLRMQYNKDLGLGEGYWPSLAASPPYSPVAGNAEYSQSSFDLASPFVAHPPLIPRARSLTPPKSRLSRPFSPPVLHKRDASMKKALVALGVTAEEAGLSPGQKNEQDKSPRTFEYSHYLPQARAAAAALLAKIQDKTPATDEWEDDKDNEEAGEEDLLSSDYHQALVNQYRDLAPSTYRQCDSSDEEDKGRDLRLVPAPLFWKNRQRELYPSRVAHSLSSSPQSVNHNFRFNAPTLKSPKKSHNNKQTHTKRLSGSGAPLKMILASQFKRKSSETAQSEVVASPKTPRSLFRNRRRPSIKRVPSQRSPGRQHLRQPTNKKTVYEPPLPLQLPSIAFRTKAPETPRTMGMKSAPATSSGFAHRRAPEPLSGRRGSEKLRGKSSSEELVDEMLSPVEVKHVSLELDQSGDYRDNPFLTHVEPFKSLRHPHETSKADENAQPEISYDHINSSSPYPRALDRHPTGTPQSPGYLTAEPTLHSTKPTSSGNHNSKITHALHKARSSLSNISHTNSTPHSRNPSTPTSTKSRESTITFDTIGVPYVDGEPVDLRKASKHDSLQKSRPTSSSSAGKSRPKFIEKALEVKRERDRKKNRNALKASIKFVGQVDPNTIGGVDSGGGTGGVANKGRRETFGEGWI</sequence>
<feature type="region of interest" description="Disordered" evidence="1">
    <location>
        <begin position="423"/>
        <end position="444"/>
    </location>
</feature>
<feature type="compositionally biased region" description="Polar residues" evidence="1">
    <location>
        <begin position="189"/>
        <end position="201"/>
    </location>
</feature>
<feature type="compositionally biased region" description="Basic and acidic residues" evidence="1">
    <location>
        <begin position="658"/>
        <end position="669"/>
    </location>
</feature>
<dbReference type="AlphaFoldDB" id="A0A9P4P4Q7"/>
<feature type="region of interest" description="Disordered" evidence="1">
    <location>
        <begin position="895"/>
        <end position="921"/>
    </location>
</feature>
<keyword evidence="3" id="KW-1185">Reference proteome</keyword>
<feature type="compositionally biased region" description="Basic and acidic residues" evidence="1">
    <location>
        <begin position="707"/>
        <end position="721"/>
    </location>
</feature>
<feature type="region of interest" description="Disordered" evidence="1">
    <location>
        <begin position="341"/>
        <end position="361"/>
    </location>
</feature>
<feature type="region of interest" description="Disordered" evidence="1">
    <location>
        <begin position="519"/>
        <end position="543"/>
    </location>
</feature>
<organism evidence="2 3">
    <name type="scientific">Tothia fuscella</name>
    <dbReference type="NCBI Taxonomy" id="1048955"/>
    <lineage>
        <taxon>Eukaryota</taxon>
        <taxon>Fungi</taxon>
        <taxon>Dikarya</taxon>
        <taxon>Ascomycota</taxon>
        <taxon>Pezizomycotina</taxon>
        <taxon>Dothideomycetes</taxon>
        <taxon>Pleosporomycetidae</taxon>
        <taxon>Venturiales</taxon>
        <taxon>Cylindrosympodiaceae</taxon>
        <taxon>Tothia</taxon>
    </lineage>
</organism>
<feature type="compositionally biased region" description="Basic residues" evidence="1">
    <location>
        <begin position="524"/>
        <end position="538"/>
    </location>
</feature>
<evidence type="ECO:0000313" key="3">
    <source>
        <dbReference type="Proteomes" id="UP000800235"/>
    </source>
</evidence>
<feature type="compositionally biased region" description="Polar residues" evidence="1">
    <location>
        <begin position="790"/>
        <end position="818"/>
    </location>
</feature>
<dbReference type="EMBL" id="MU007010">
    <property type="protein sequence ID" value="KAF2436698.1"/>
    <property type="molecule type" value="Genomic_DNA"/>
</dbReference>
<feature type="compositionally biased region" description="Polar residues" evidence="1">
    <location>
        <begin position="844"/>
        <end position="854"/>
    </location>
</feature>